<feature type="domain" description="Peptidase M16 C-terminal" evidence="12">
    <location>
        <begin position="177"/>
        <end position="342"/>
    </location>
</feature>
<evidence type="ECO:0000256" key="4">
    <source>
        <dbReference type="ARBA" id="ARBA00022792"/>
    </source>
</evidence>
<keyword evidence="5" id="KW-0809">Transit peptide</keyword>
<dbReference type="STRING" id="765440.A0A0C3FBB8"/>
<evidence type="ECO:0000256" key="3">
    <source>
        <dbReference type="ARBA" id="ARBA00022660"/>
    </source>
</evidence>
<keyword evidence="4" id="KW-0999">Mitochondrion inner membrane</keyword>
<keyword evidence="3" id="KW-0679">Respiratory chain</keyword>
<comment type="subcellular location">
    <subcellularLocation>
        <location evidence="1">Mitochondrion inner membrane</location>
        <topology evidence="1">Peripheral membrane protein</topology>
        <orientation evidence="1">Matrix side</orientation>
    </subcellularLocation>
</comment>
<keyword evidence="8" id="KW-0472">Membrane</keyword>
<evidence type="ECO:0000313" key="14">
    <source>
        <dbReference type="Proteomes" id="UP000054166"/>
    </source>
</evidence>
<accession>A0A0C3FBB8</accession>
<dbReference type="SUPFAM" id="SSF63411">
    <property type="entry name" value="LuxS/MPP-like metallohydrolase"/>
    <property type="match status" value="2"/>
</dbReference>
<keyword evidence="14" id="KW-1185">Reference proteome</keyword>
<evidence type="ECO:0000256" key="5">
    <source>
        <dbReference type="ARBA" id="ARBA00022946"/>
    </source>
</evidence>
<keyword evidence="2" id="KW-0813">Transport</keyword>
<keyword evidence="6" id="KW-0249">Electron transport</keyword>
<evidence type="ECO:0000256" key="6">
    <source>
        <dbReference type="ARBA" id="ARBA00022982"/>
    </source>
</evidence>
<comment type="similarity">
    <text evidence="9">Belongs to the peptidase M16 family. UQCRC2/QCR2 subfamily.</text>
</comment>
<dbReference type="InterPro" id="IPR007863">
    <property type="entry name" value="Peptidase_M16_C"/>
</dbReference>
<dbReference type="GO" id="GO:0005743">
    <property type="term" value="C:mitochondrial inner membrane"/>
    <property type="evidence" value="ECO:0007669"/>
    <property type="project" value="UniProtKB-SubCell"/>
</dbReference>
<evidence type="ECO:0000259" key="12">
    <source>
        <dbReference type="Pfam" id="PF05193"/>
    </source>
</evidence>
<evidence type="ECO:0000313" key="13">
    <source>
        <dbReference type="EMBL" id="KIM81990.1"/>
    </source>
</evidence>
<dbReference type="PANTHER" id="PTHR11851:SF209">
    <property type="entry name" value="CYTOCHROME B-C1 COMPLEX SUBUNIT 2, MITOCHONDRIAL"/>
    <property type="match status" value="1"/>
</dbReference>
<dbReference type="Proteomes" id="UP000054166">
    <property type="component" value="Unassembled WGS sequence"/>
</dbReference>
<gene>
    <name evidence="13" type="ORF">PILCRDRAFT_481031</name>
</gene>
<evidence type="ECO:0000256" key="10">
    <source>
        <dbReference type="ARBA" id="ARBA00040751"/>
    </source>
</evidence>
<dbReference type="InParanoid" id="A0A0C3FBB8"/>
<evidence type="ECO:0000256" key="2">
    <source>
        <dbReference type="ARBA" id="ARBA00022448"/>
    </source>
</evidence>
<dbReference type="HOGENOM" id="CLU_009902_0_1_1"/>
<sequence>MLAARASTRNASRIARSFATVVDTAGVKVSAVDYGQPTSAVTFLIKAGSRFENKPGVAHALKNFAFKSTSKRSALGTVRESELYGGVLSSSLSREHLALTAEFLRGDEPFFVELLTSFVTSAKFARHEYQEYVVPVIESESNAASSDPAIHAVELAHTLAFRSGLGSSLFANPHHAVSIEDIKSFAASTFSKGNIAVLGTGIDQAALSKLVDKTLGSAPSAPALPSSPSTYFGGETRVESSHGGPQTVFIGYGVAGPSNPSIAALSAYLSPAPALKWSNGLSPLSELPLGTSVQSVYLPYSDATLFGLLVQGTTTKGVKDAGKLVAKALKEAAAVKSDDLKKALAKAKFAAASSVDNRDGIINVLGPKVFAGSDTSVDSALTALDNVNGAAFAKAVSTLLKGKPTYVAVGDVHTLPYADELGL</sequence>
<dbReference type="Pfam" id="PF05193">
    <property type="entry name" value="Peptidase_M16_C"/>
    <property type="match status" value="1"/>
</dbReference>
<reference evidence="13 14" key="1">
    <citation type="submission" date="2014-04" db="EMBL/GenBank/DDBJ databases">
        <authorList>
            <consortium name="DOE Joint Genome Institute"/>
            <person name="Kuo A."/>
            <person name="Tarkka M."/>
            <person name="Buscot F."/>
            <person name="Kohler A."/>
            <person name="Nagy L.G."/>
            <person name="Floudas D."/>
            <person name="Copeland A."/>
            <person name="Barry K.W."/>
            <person name="Cichocki N."/>
            <person name="Veneault-Fourrey C."/>
            <person name="LaButti K."/>
            <person name="Lindquist E.A."/>
            <person name="Lipzen A."/>
            <person name="Lundell T."/>
            <person name="Morin E."/>
            <person name="Murat C."/>
            <person name="Sun H."/>
            <person name="Tunlid A."/>
            <person name="Henrissat B."/>
            <person name="Grigoriev I.V."/>
            <person name="Hibbett D.S."/>
            <person name="Martin F."/>
            <person name="Nordberg H.P."/>
            <person name="Cantor M.N."/>
            <person name="Hua S.X."/>
        </authorList>
    </citation>
    <scope>NUCLEOTIDE SEQUENCE [LARGE SCALE GENOMIC DNA]</scope>
    <source>
        <strain evidence="13 14">F 1598</strain>
    </source>
</reference>
<reference evidence="14" key="2">
    <citation type="submission" date="2015-01" db="EMBL/GenBank/DDBJ databases">
        <title>Evolutionary Origins and Diversification of the Mycorrhizal Mutualists.</title>
        <authorList>
            <consortium name="DOE Joint Genome Institute"/>
            <consortium name="Mycorrhizal Genomics Consortium"/>
            <person name="Kohler A."/>
            <person name="Kuo A."/>
            <person name="Nagy L.G."/>
            <person name="Floudas D."/>
            <person name="Copeland A."/>
            <person name="Barry K.W."/>
            <person name="Cichocki N."/>
            <person name="Veneault-Fourrey C."/>
            <person name="LaButti K."/>
            <person name="Lindquist E.A."/>
            <person name="Lipzen A."/>
            <person name="Lundell T."/>
            <person name="Morin E."/>
            <person name="Murat C."/>
            <person name="Riley R."/>
            <person name="Ohm R."/>
            <person name="Sun H."/>
            <person name="Tunlid A."/>
            <person name="Henrissat B."/>
            <person name="Grigoriev I.V."/>
            <person name="Hibbett D.S."/>
            <person name="Martin F."/>
        </authorList>
    </citation>
    <scope>NUCLEOTIDE SEQUENCE [LARGE SCALE GENOMIC DNA]</scope>
    <source>
        <strain evidence="14">F 1598</strain>
    </source>
</reference>
<dbReference type="FunCoup" id="A0A0C3FBB8">
    <property type="interactions" value="216"/>
</dbReference>
<evidence type="ECO:0000256" key="1">
    <source>
        <dbReference type="ARBA" id="ARBA00004443"/>
    </source>
</evidence>
<dbReference type="GO" id="GO:0046872">
    <property type="term" value="F:metal ion binding"/>
    <property type="evidence" value="ECO:0007669"/>
    <property type="project" value="InterPro"/>
</dbReference>
<evidence type="ECO:0000256" key="9">
    <source>
        <dbReference type="ARBA" id="ARBA00038146"/>
    </source>
</evidence>
<dbReference type="OrthoDB" id="6369905at2759"/>
<protein>
    <recommendedName>
        <fullName evidence="10">Cytochrome b-c1 complex subunit 2, mitochondrial</fullName>
    </recommendedName>
</protein>
<keyword evidence="7" id="KW-0496">Mitochondrion</keyword>
<dbReference type="PANTHER" id="PTHR11851">
    <property type="entry name" value="METALLOPROTEASE"/>
    <property type="match status" value="1"/>
</dbReference>
<dbReference type="InterPro" id="IPR011249">
    <property type="entry name" value="Metalloenz_LuxS/M16"/>
</dbReference>
<dbReference type="InterPro" id="IPR050361">
    <property type="entry name" value="MPP/UQCRC_Complex"/>
</dbReference>
<evidence type="ECO:0000256" key="8">
    <source>
        <dbReference type="ARBA" id="ARBA00023136"/>
    </source>
</evidence>
<dbReference type="FunFam" id="3.30.830.10:FF:000021">
    <property type="entry name" value="Cytochrome b-c1 complex subunit 2"/>
    <property type="match status" value="1"/>
</dbReference>
<dbReference type="Gene3D" id="3.30.830.10">
    <property type="entry name" value="Metalloenzyme, LuxS/M16 peptidase-like"/>
    <property type="match status" value="2"/>
</dbReference>
<dbReference type="EMBL" id="KN832996">
    <property type="protein sequence ID" value="KIM81990.1"/>
    <property type="molecule type" value="Genomic_DNA"/>
</dbReference>
<name>A0A0C3FBB8_PILCF</name>
<dbReference type="Pfam" id="PF00675">
    <property type="entry name" value="Peptidase_M16"/>
    <property type="match status" value="1"/>
</dbReference>
<evidence type="ECO:0000259" key="11">
    <source>
        <dbReference type="Pfam" id="PF00675"/>
    </source>
</evidence>
<proteinExistence type="inferred from homology"/>
<dbReference type="InterPro" id="IPR011765">
    <property type="entry name" value="Pept_M16_N"/>
</dbReference>
<feature type="domain" description="Peptidase M16 N-terminal" evidence="11">
    <location>
        <begin position="33"/>
        <end position="170"/>
    </location>
</feature>
<dbReference type="AlphaFoldDB" id="A0A0C3FBB8"/>
<evidence type="ECO:0000256" key="7">
    <source>
        <dbReference type="ARBA" id="ARBA00023128"/>
    </source>
</evidence>
<organism evidence="13 14">
    <name type="scientific">Piloderma croceum (strain F 1598)</name>
    <dbReference type="NCBI Taxonomy" id="765440"/>
    <lineage>
        <taxon>Eukaryota</taxon>
        <taxon>Fungi</taxon>
        <taxon>Dikarya</taxon>
        <taxon>Basidiomycota</taxon>
        <taxon>Agaricomycotina</taxon>
        <taxon>Agaricomycetes</taxon>
        <taxon>Agaricomycetidae</taxon>
        <taxon>Atheliales</taxon>
        <taxon>Atheliaceae</taxon>
        <taxon>Piloderma</taxon>
    </lineage>
</organism>